<keyword evidence="3" id="KW-0812">Transmembrane</keyword>
<evidence type="ECO:0000256" key="1">
    <source>
        <dbReference type="ARBA" id="ARBA00012528"/>
    </source>
</evidence>
<feature type="transmembrane region" description="Helical" evidence="3">
    <location>
        <begin position="176"/>
        <end position="198"/>
    </location>
</feature>
<evidence type="ECO:0000256" key="3">
    <source>
        <dbReference type="SAM" id="Phobius"/>
    </source>
</evidence>
<dbReference type="Proteomes" id="UP000186894">
    <property type="component" value="Unassembled WGS sequence"/>
</dbReference>
<gene>
    <name evidence="5" type="ORF">BJF95_18460</name>
</gene>
<dbReference type="SUPFAM" id="SSF55073">
    <property type="entry name" value="Nucleotide cyclase"/>
    <property type="match status" value="1"/>
</dbReference>
<dbReference type="FunFam" id="3.30.70.270:FF:000001">
    <property type="entry name" value="Diguanylate cyclase domain protein"/>
    <property type="match status" value="1"/>
</dbReference>
<dbReference type="Pfam" id="PF00990">
    <property type="entry name" value="GGDEF"/>
    <property type="match status" value="1"/>
</dbReference>
<keyword evidence="3" id="KW-1133">Transmembrane helix</keyword>
<sequence length="404" mass="44380">MQNITVEDVDRQVSRGFPLMRFSPKIERAYLVDYAASRMKLVLGWAVVGTIVYNLMLFGDAALAGDVFKQLLFVRVCVFTPLVVVGLFFLHRHPTALCYDLLAIGVGVFSTLLPMTTVIFSHSHDLYAYQNANTAAFLFFIIVLRPRFFIGVIGLVLLSAIHLITMKLTGAFTSGVYLSIASLVLSTAVFLGAGAYYLEHTDRMNFLHRLKSSLLHQQLILKSEQDGLTGLLNRHSLSRISADLWSSDPPSTVCAILLDIDHFKTFNDLHGHIHGDECLRKVSQSISEMIGHDGHVFRFGGEEILVLIDNADEAAGLEIAEVIRAAIEALRIPHSGLGQDEVVTASLGVATVTTQSNTLEDLLKKADTALYHAKRSGRNRAFKAHDLASSTKQEAASRLPASFA</sequence>
<organism evidence="5 6">
    <name type="scientific">Rhizobium oryziradicis</name>
    <dbReference type="NCBI Taxonomy" id="1867956"/>
    <lineage>
        <taxon>Bacteria</taxon>
        <taxon>Pseudomonadati</taxon>
        <taxon>Pseudomonadota</taxon>
        <taxon>Alphaproteobacteria</taxon>
        <taxon>Hyphomicrobiales</taxon>
        <taxon>Rhizobiaceae</taxon>
        <taxon>Rhizobium/Agrobacterium group</taxon>
        <taxon>Rhizobium</taxon>
    </lineage>
</organism>
<dbReference type="GO" id="GO:1902201">
    <property type="term" value="P:negative regulation of bacterial-type flagellum-dependent cell motility"/>
    <property type="evidence" value="ECO:0007669"/>
    <property type="project" value="TreeGrafter"/>
</dbReference>
<accession>A0A1Q8ZT95</accession>
<evidence type="ECO:0000256" key="2">
    <source>
        <dbReference type="ARBA" id="ARBA00034247"/>
    </source>
</evidence>
<evidence type="ECO:0000313" key="6">
    <source>
        <dbReference type="Proteomes" id="UP000186894"/>
    </source>
</evidence>
<dbReference type="InterPro" id="IPR050469">
    <property type="entry name" value="Diguanylate_Cyclase"/>
</dbReference>
<keyword evidence="3" id="KW-0472">Membrane</keyword>
<dbReference type="GO" id="GO:0043709">
    <property type="term" value="P:cell adhesion involved in single-species biofilm formation"/>
    <property type="evidence" value="ECO:0007669"/>
    <property type="project" value="TreeGrafter"/>
</dbReference>
<dbReference type="PANTHER" id="PTHR45138:SF9">
    <property type="entry name" value="DIGUANYLATE CYCLASE DGCM-RELATED"/>
    <property type="match status" value="1"/>
</dbReference>
<proteinExistence type="predicted"/>
<dbReference type="GO" id="GO:0052621">
    <property type="term" value="F:diguanylate cyclase activity"/>
    <property type="evidence" value="ECO:0007669"/>
    <property type="project" value="UniProtKB-EC"/>
</dbReference>
<dbReference type="SMART" id="SM00267">
    <property type="entry name" value="GGDEF"/>
    <property type="match status" value="1"/>
</dbReference>
<dbReference type="EC" id="2.7.7.65" evidence="1"/>
<dbReference type="PROSITE" id="PS50887">
    <property type="entry name" value="GGDEF"/>
    <property type="match status" value="1"/>
</dbReference>
<evidence type="ECO:0000313" key="5">
    <source>
        <dbReference type="EMBL" id="OLP45293.1"/>
    </source>
</evidence>
<protein>
    <recommendedName>
        <fullName evidence="1">diguanylate cyclase</fullName>
        <ecNumber evidence="1">2.7.7.65</ecNumber>
    </recommendedName>
</protein>
<comment type="caution">
    <text evidence="5">The sequence shown here is derived from an EMBL/GenBank/DDBJ whole genome shotgun (WGS) entry which is preliminary data.</text>
</comment>
<dbReference type="STRING" id="1867956.BJF95_18460"/>
<dbReference type="GO" id="GO:0005886">
    <property type="term" value="C:plasma membrane"/>
    <property type="evidence" value="ECO:0007669"/>
    <property type="project" value="TreeGrafter"/>
</dbReference>
<name>A0A1Q8ZT95_9HYPH</name>
<feature type="transmembrane region" description="Helical" evidence="3">
    <location>
        <begin position="71"/>
        <end position="90"/>
    </location>
</feature>
<dbReference type="OrthoDB" id="9759607at2"/>
<dbReference type="AlphaFoldDB" id="A0A1Q8ZT95"/>
<dbReference type="CDD" id="cd01949">
    <property type="entry name" value="GGDEF"/>
    <property type="match status" value="1"/>
</dbReference>
<dbReference type="PANTHER" id="PTHR45138">
    <property type="entry name" value="REGULATORY COMPONENTS OF SENSORY TRANSDUCTION SYSTEM"/>
    <property type="match status" value="1"/>
</dbReference>
<feature type="transmembrane region" description="Helical" evidence="3">
    <location>
        <begin position="97"/>
        <end position="120"/>
    </location>
</feature>
<comment type="catalytic activity">
    <reaction evidence="2">
        <text>2 GTP = 3',3'-c-di-GMP + 2 diphosphate</text>
        <dbReference type="Rhea" id="RHEA:24898"/>
        <dbReference type="ChEBI" id="CHEBI:33019"/>
        <dbReference type="ChEBI" id="CHEBI:37565"/>
        <dbReference type="ChEBI" id="CHEBI:58805"/>
        <dbReference type="EC" id="2.7.7.65"/>
    </reaction>
</comment>
<keyword evidence="6" id="KW-1185">Reference proteome</keyword>
<evidence type="ECO:0000259" key="4">
    <source>
        <dbReference type="PROSITE" id="PS50887"/>
    </source>
</evidence>
<dbReference type="InterPro" id="IPR000160">
    <property type="entry name" value="GGDEF_dom"/>
</dbReference>
<feature type="domain" description="GGDEF" evidence="4">
    <location>
        <begin position="251"/>
        <end position="386"/>
    </location>
</feature>
<dbReference type="NCBIfam" id="TIGR00254">
    <property type="entry name" value="GGDEF"/>
    <property type="match status" value="1"/>
</dbReference>
<dbReference type="InterPro" id="IPR043128">
    <property type="entry name" value="Rev_trsase/Diguanyl_cyclase"/>
</dbReference>
<feature type="transmembrane region" description="Helical" evidence="3">
    <location>
        <begin position="41"/>
        <end position="59"/>
    </location>
</feature>
<reference evidence="5 6" key="1">
    <citation type="submission" date="2016-09" db="EMBL/GenBank/DDBJ databases">
        <title>Rhizobium oryziradicis sp. nov., isolated from the root of rice.</title>
        <authorList>
            <person name="Zhao J."/>
            <person name="Zhang X."/>
        </authorList>
    </citation>
    <scope>NUCLEOTIDE SEQUENCE [LARGE SCALE GENOMIC DNA]</scope>
    <source>
        <strain evidence="5 6">N19</strain>
    </source>
</reference>
<dbReference type="Gene3D" id="3.30.70.270">
    <property type="match status" value="1"/>
</dbReference>
<dbReference type="EMBL" id="MKIM01000025">
    <property type="protein sequence ID" value="OLP45293.1"/>
    <property type="molecule type" value="Genomic_DNA"/>
</dbReference>
<dbReference type="InterPro" id="IPR029787">
    <property type="entry name" value="Nucleotide_cyclase"/>
</dbReference>